<protein>
    <submittedName>
        <fullName evidence="1">Uncharacterized protein</fullName>
    </submittedName>
</protein>
<accession>A0AAV5MXT6</accession>
<dbReference type="EMBL" id="BPVZ01001163">
    <property type="protein sequence ID" value="GKV53207.1"/>
    <property type="molecule type" value="Genomic_DNA"/>
</dbReference>
<organism evidence="1 2">
    <name type="scientific">Rubroshorea leprosula</name>
    <dbReference type="NCBI Taxonomy" id="152421"/>
    <lineage>
        <taxon>Eukaryota</taxon>
        <taxon>Viridiplantae</taxon>
        <taxon>Streptophyta</taxon>
        <taxon>Embryophyta</taxon>
        <taxon>Tracheophyta</taxon>
        <taxon>Spermatophyta</taxon>
        <taxon>Magnoliopsida</taxon>
        <taxon>eudicotyledons</taxon>
        <taxon>Gunneridae</taxon>
        <taxon>Pentapetalae</taxon>
        <taxon>rosids</taxon>
        <taxon>malvids</taxon>
        <taxon>Malvales</taxon>
        <taxon>Dipterocarpaceae</taxon>
        <taxon>Rubroshorea</taxon>
    </lineage>
</organism>
<sequence>MPCNRSERLRIHRSKLDSLVDASKVQGFHAEGIVAEDF</sequence>
<evidence type="ECO:0000313" key="2">
    <source>
        <dbReference type="Proteomes" id="UP001054252"/>
    </source>
</evidence>
<dbReference type="Proteomes" id="UP001054252">
    <property type="component" value="Unassembled WGS sequence"/>
</dbReference>
<proteinExistence type="predicted"/>
<evidence type="ECO:0000313" key="1">
    <source>
        <dbReference type="EMBL" id="GKV53207.1"/>
    </source>
</evidence>
<name>A0AAV5MXT6_9ROSI</name>
<comment type="caution">
    <text evidence="1">The sequence shown here is derived from an EMBL/GenBank/DDBJ whole genome shotgun (WGS) entry which is preliminary data.</text>
</comment>
<dbReference type="AlphaFoldDB" id="A0AAV5MXT6"/>
<reference evidence="1 2" key="1">
    <citation type="journal article" date="2021" name="Commun. Biol.">
        <title>The genome of Shorea leprosula (Dipterocarpaceae) highlights the ecological relevance of drought in aseasonal tropical rainforests.</title>
        <authorList>
            <person name="Ng K.K.S."/>
            <person name="Kobayashi M.J."/>
            <person name="Fawcett J.A."/>
            <person name="Hatakeyama M."/>
            <person name="Paape T."/>
            <person name="Ng C.H."/>
            <person name="Ang C.C."/>
            <person name="Tnah L.H."/>
            <person name="Lee C.T."/>
            <person name="Nishiyama T."/>
            <person name="Sese J."/>
            <person name="O'Brien M.J."/>
            <person name="Copetti D."/>
            <person name="Mohd Noor M.I."/>
            <person name="Ong R.C."/>
            <person name="Putra M."/>
            <person name="Sireger I.Z."/>
            <person name="Indrioko S."/>
            <person name="Kosugi Y."/>
            <person name="Izuno A."/>
            <person name="Isagi Y."/>
            <person name="Lee S.L."/>
            <person name="Shimizu K.K."/>
        </authorList>
    </citation>
    <scope>NUCLEOTIDE SEQUENCE [LARGE SCALE GENOMIC DNA]</scope>
    <source>
        <strain evidence="1">214</strain>
    </source>
</reference>
<gene>
    <name evidence="1" type="ORF">SLEP1_g59744</name>
</gene>
<keyword evidence="2" id="KW-1185">Reference proteome</keyword>